<proteinExistence type="predicted"/>
<dbReference type="Proteomes" id="UP000286134">
    <property type="component" value="Unassembled WGS sequence"/>
</dbReference>
<accession>A0A420HEB3</accession>
<gene>
    <name evidence="1" type="ORF">OnM2_087054</name>
</gene>
<dbReference type="EMBL" id="MCFK01008743">
    <property type="protein sequence ID" value="RKF55759.1"/>
    <property type="molecule type" value="Genomic_DNA"/>
</dbReference>
<sequence>MIIPDHYRAKIDESTFNRRLDISNQEDLTEKRVNGFIVYQKIFYDMEKLRDIRLFDYFQEDFEGWTKDIFALADSGIRRMLRDFLNEHGIYTPKSRSHISIYLANLVNATDLPEWPENEIEKHIKEARTFDSNLRPVETSIPIVKLENLDLNKKNNYENERENLDPNYNNQKDISMQVQQDKTLGYQQNRTTYIGNWARIISDMKKIYDDSKRFSGNEYDPLELKLNIFEERCKIMGIENNQKHNVFEVISESIAPNSPKLEL</sequence>
<organism evidence="1 2">
    <name type="scientific">Erysiphe neolycopersici</name>
    <dbReference type="NCBI Taxonomy" id="212602"/>
    <lineage>
        <taxon>Eukaryota</taxon>
        <taxon>Fungi</taxon>
        <taxon>Dikarya</taxon>
        <taxon>Ascomycota</taxon>
        <taxon>Pezizomycotina</taxon>
        <taxon>Leotiomycetes</taxon>
        <taxon>Erysiphales</taxon>
        <taxon>Erysiphaceae</taxon>
        <taxon>Erysiphe</taxon>
    </lineage>
</organism>
<name>A0A420HEB3_9PEZI</name>
<dbReference type="AlphaFoldDB" id="A0A420HEB3"/>
<reference evidence="1 2" key="1">
    <citation type="journal article" date="2018" name="BMC Genomics">
        <title>Comparative genome analyses reveal sequence features reflecting distinct modes of host-adaptation between dicot and monocot powdery mildew.</title>
        <authorList>
            <person name="Wu Y."/>
            <person name="Ma X."/>
            <person name="Pan Z."/>
            <person name="Kale S.D."/>
            <person name="Song Y."/>
            <person name="King H."/>
            <person name="Zhang Q."/>
            <person name="Presley C."/>
            <person name="Deng X."/>
            <person name="Wei C.I."/>
            <person name="Xiao S."/>
        </authorList>
    </citation>
    <scope>NUCLEOTIDE SEQUENCE [LARGE SCALE GENOMIC DNA]</scope>
    <source>
        <strain evidence="1">UMSG2</strain>
    </source>
</reference>
<keyword evidence="2" id="KW-1185">Reference proteome</keyword>
<dbReference type="OrthoDB" id="3590150at2759"/>
<evidence type="ECO:0000313" key="2">
    <source>
        <dbReference type="Proteomes" id="UP000286134"/>
    </source>
</evidence>
<comment type="caution">
    <text evidence="1">The sequence shown here is derived from an EMBL/GenBank/DDBJ whole genome shotgun (WGS) entry which is preliminary data.</text>
</comment>
<protein>
    <submittedName>
        <fullName evidence="1">Integrase and RNaseH domain-containing protein</fullName>
    </submittedName>
</protein>
<evidence type="ECO:0000313" key="1">
    <source>
        <dbReference type="EMBL" id="RKF55759.1"/>
    </source>
</evidence>